<organism evidence="2 3">
    <name type="scientific">Stylonychia lemnae</name>
    <name type="common">Ciliate</name>
    <dbReference type="NCBI Taxonomy" id="5949"/>
    <lineage>
        <taxon>Eukaryota</taxon>
        <taxon>Sar</taxon>
        <taxon>Alveolata</taxon>
        <taxon>Ciliophora</taxon>
        <taxon>Intramacronucleata</taxon>
        <taxon>Spirotrichea</taxon>
        <taxon>Stichotrichia</taxon>
        <taxon>Sporadotrichida</taxon>
        <taxon>Oxytrichidae</taxon>
        <taxon>Stylonychinae</taxon>
        <taxon>Stylonychia</taxon>
    </lineage>
</organism>
<feature type="compositionally biased region" description="Basic and acidic residues" evidence="1">
    <location>
        <begin position="1445"/>
        <end position="1456"/>
    </location>
</feature>
<feature type="compositionally biased region" description="Polar residues" evidence="1">
    <location>
        <begin position="1403"/>
        <end position="1426"/>
    </location>
</feature>
<feature type="region of interest" description="Disordered" evidence="1">
    <location>
        <begin position="1403"/>
        <end position="1456"/>
    </location>
</feature>
<keyword evidence="3" id="KW-1185">Reference proteome</keyword>
<sequence>MSENKITKQPILQQSDYDNYQQQNNINNNKKYQSHQKSSYLNNFINPQSNQIRISQPQNHQKEERNVDEILNENQMLKKQIDILAHLVSQQSKHTIITTSEMGQNSAHLGELDSNTLTRFQSLDQTQFRFKNGNVAVPLVQNRNSRVQKIQNAYSCELYKKKKSSQQVQRVVCKERFENQSMGMDEIEINSQDDLLFSSLNDKVEYKQTLHKNDITLINTINVQKVKSQEDDSQIRLTNHHRKINSEYNTQNMNFNLRNQRGIRKDEEKIKTQIVQDYQISNQNKAFSSDIEQRVLLDISLNQSMKIENPELQPTTFHKTSTRLQSRNQIIDMNGTSMSSLNDSEISADDATYISNYHNKNMGIITEYANPLNMHDASPFTKFLQPMDAYQEGNQMLIRKQMQYPIPIHDQTQNMTHSYLSMTQDYISNNNISYVQDGNKMIDLNDQSNLSYYQINDDSRISIKQKQVNKQQQQLQMNQDQEINDIENQFDQDIERINGYYSLQEKSYFQGEVDQYQMNEELSKIYDDELWNNNPNQENLKRSHYDSIIENQKSILVINDAQTLNQTQNQQDTEKQGYENTQIESSKLLLDQRGHPYQDLTQILSDDTSRQSQSRQNPQIRQEDRNNFQAALKEVICEYQNQPQYSINLESKSSLEDTQEIEQSTRGPSVKKPFQILDLADKRSGYIYSENERNNIYRYTPDKQSFASRQQDLNLFLDSKKSITAKKQFKEPIFQEKYTQRISMPNIDQESGTLRWHLNEEKARNIVLLNQQVIGQSLGTGQSVEALQRLCLIENDIIPKQRVTNTKQVTGKFSFQQDDVLEPSARSSRIVQDLSNIEDHRVSPREFIQAEIMDTFNPQYHAENEQDEIQLLSSARQETYEYDLIKPQPIIIIEQQFESDPINEEQQITIEDCNNFFSAKSLGPLRNESSLNNSLILSDSKRNNLSNSNGKSRFTKLAESIKKQRTEQDAQVTEYSRTQPILIQTDGEFQTSCNFEEKFETRLQQFENEKNLRININLIQQEDQKFQDKESLATPSPRVFDCSKMISQSIDVYQSVKPEVDVNQYKKEMLDSPSPIKQEYQAQDYYENQSPLREEPIISEYDSNQQSNEKFYDTSKIISNCKDSPFKHKSTITNDNILIKCETDGMSMRSSVERIISIKNAQRISVPYQYYDVEEMKYQDYSDVRIQTYESSQVNSENEQSEEEKQFNSWVQESKVHTGIKVYNSMAKNNYRDTNCISEQPSEEDLESTYNGNCKQTRDYEYIEDKVRIETSQSNEISLNNIEMLDSQMFTQGLKQFNNKNTNTNLESTKKTDSMDQPEEQHLEVSPVRQYNMSPQDLPISADNSIIDINVSKDEQDQQQMKEILKKQEFINQKIQNYKLSLQSIIDNGLQVLSQNSLLSPKSTVRNFNPDPQDQAYSSNSSQIIESNKKVIEKDSNQKVTNSQKRIDQAKERRQQIDQAKQQQLLEKLSKKSSRLQNSREYSFVGDDETQMLKALKKARNTSSKICINSKKYIESQDYKSCNDLMSTNNDMKASTISQSSECYQSFQNTKDSDCQAQNISNHHHTLKHDPIKKSSTVQNSAAKQKGTNDDCASTSRLLQQQQNKQQQHLQISHRNHQSELKQSSSSGSLTRLQALSSARDIIKGVCQQIQIDKQQQQHLEQIDSVYFNKSTNQSNKVNTSQTARSASSASAANLKMRQKPIKNQQSHQVRQKQNINDKHQLNKLSFAAQPPQTQRQDAYQQQNFMMISPFISQDSQKYKHSSESYQSSNSKQHNRQSSFRIQLIQTDIIGETPNSKISNNNSSFLSNGNLKNSVMSTPKFEKLTENNQGFDYDFQRQTVYNPEQNYDNSQSSTTHITSNQAEFFHRITEDQKKRFQLKARIIN</sequence>
<feature type="region of interest" description="Disordered" evidence="1">
    <location>
        <begin position="1673"/>
        <end position="1719"/>
    </location>
</feature>
<feature type="compositionally biased region" description="Basic and acidic residues" evidence="1">
    <location>
        <begin position="1308"/>
        <end position="1319"/>
    </location>
</feature>
<name>A0A077ZPR4_STYLE</name>
<proteinExistence type="predicted"/>
<evidence type="ECO:0000313" key="2">
    <source>
        <dbReference type="EMBL" id="CDW71888.1"/>
    </source>
</evidence>
<dbReference type="Proteomes" id="UP000039865">
    <property type="component" value="Unassembled WGS sequence"/>
</dbReference>
<feature type="region of interest" description="Disordered" evidence="1">
    <location>
        <begin position="1565"/>
        <end position="1629"/>
    </location>
</feature>
<dbReference type="InParanoid" id="A0A077ZPR4"/>
<dbReference type="EMBL" id="CCKQ01000791">
    <property type="protein sequence ID" value="CDW71888.1"/>
    <property type="molecule type" value="Genomic_DNA"/>
</dbReference>
<feature type="region of interest" description="Disordered" evidence="1">
    <location>
        <begin position="1298"/>
        <end position="1319"/>
    </location>
</feature>
<dbReference type="OMA" id="MWHKMSE"/>
<feature type="compositionally biased region" description="Polar residues" evidence="1">
    <location>
        <begin position="1574"/>
        <end position="1583"/>
    </location>
</feature>
<reference evidence="2 3" key="1">
    <citation type="submission" date="2014-06" db="EMBL/GenBank/DDBJ databases">
        <authorList>
            <person name="Swart Estienne"/>
        </authorList>
    </citation>
    <scope>NUCLEOTIDE SEQUENCE [LARGE SCALE GENOMIC DNA]</scope>
    <source>
        <strain evidence="2 3">130c</strain>
    </source>
</reference>
<feature type="compositionally biased region" description="Polar residues" evidence="1">
    <location>
        <begin position="1702"/>
        <end position="1715"/>
    </location>
</feature>
<feature type="compositionally biased region" description="Polar residues" evidence="1">
    <location>
        <begin position="1298"/>
        <end position="1307"/>
    </location>
</feature>
<feature type="compositionally biased region" description="Low complexity" evidence="1">
    <location>
        <begin position="1598"/>
        <end position="1611"/>
    </location>
</feature>
<feature type="region of interest" description="Disordered" evidence="1">
    <location>
        <begin position="603"/>
        <end position="624"/>
    </location>
</feature>
<protein>
    <submittedName>
        <fullName evidence="2">Uncharacterized protein</fullName>
    </submittedName>
</protein>
<feature type="compositionally biased region" description="Polar residues" evidence="1">
    <location>
        <begin position="1673"/>
        <end position="1685"/>
    </location>
</feature>
<feature type="compositionally biased region" description="Basic and acidic residues" evidence="1">
    <location>
        <begin position="1427"/>
        <end position="1437"/>
    </location>
</feature>
<accession>A0A077ZPR4</accession>
<evidence type="ECO:0000256" key="1">
    <source>
        <dbReference type="SAM" id="MobiDB-lite"/>
    </source>
</evidence>
<gene>
    <name evidence="2" type="primary">Contig428.g476</name>
    <name evidence="2" type="ORF">STYLEM_838</name>
</gene>
<evidence type="ECO:0000313" key="3">
    <source>
        <dbReference type="Proteomes" id="UP000039865"/>
    </source>
</evidence>
<feature type="region of interest" description="Disordered" evidence="1">
    <location>
        <begin position="1754"/>
        <end position="1777"/>
    </location>
</feature>